<sequence length="70" mass="7780">MNGYGLLTQRSPIAPVKVLVYQLSLSHASVSGPLLHLISLVPLHHTDLTTKNERKKMVTMIKEKNNTQST</sequence>
<reference evidence="1 2" key="1">
    <citation type="submission" date="2019-05" db="EMBL/GenBank/DDBJ databases">
        <title>Another draft genome of Portunus trituberculatus and its Hox gene families provides insights of decapod evolution.</title>
        <authorList>
            <person name="Jeong J.-H."/>
            <person name="Song I."/>
            <person name="Kim S."/>
            <person name="Choi T."/>
            <person name="Kim D."/>
            <person name="Ryu S."/>
            <person name="Kim W."/>
        </authorList>
    </citation>
    <scope>NUCLEOTIDE SEQUENCE [LARGE SCALE GENOMIC DNA]</scope>
    <source>
        <tissue evidence="1">Muscle</tissue>
    </source>
</reference>
<protein>
    <submittedName>
        <fullName evidence="1">Uncharacterized protein</fullName>
    </submittedName>
</protein>
<dbReference type="EMBL" id="VSRR010000256">
    <property type="protein sequence ID" value="MPC13087.1"/>
    <property type="molecule type" value="Genomic_DNA"/>
</dbReference>
<comment type="caution">
    <text evidence="1">The sequence shown here is derived from an EMBL/GenBank/DDBJ whole genome shotgun (WGS) entry which is preliminary data.</text>
</comment>
<organism evidence="1 2">
    <name type="scientific">Portunus trituberculatus</name>
    <name type="common">Swimming crab</name>
    <name type="synonym">Neptunus trituberculatus</name>
    <dbReference type="NCBI Taxonomy" id="210409"/>
    <lineage>
        <taxon>Eukaryota</taxon>
        <taxon>Metazoa</taxon>
        <taxon>Ecdysozoa</taxon>
        <taxon>Arthropoda</taxon>
        <taxon>Crustacea</taxon>
        <taxon>Multicrustacea</taxon>
        <taxon>Malacostraca</taxon>
        <taxon>Eumalacostraca</taxon>
        <taxon>Eucarida</taxon>
        <taxon>Decapoda</taxon>
        <taxon>Pleocyemata</taxon>
        <taxon>Brachyura</taxon>
        <taxon>Eubrachyura</taxon>
        <taxon>Portunoidea</taxon>
        <taxon>Portunidae</taxon>
        <taxon>Portuninae</taxon>
        <taxon>Portunus</taxon>
    </lineage>
</organism>
<keyword evidence="2" id="KW-1185">Reference proteome</keyword>
<dbReference type="Proteomes" id="UP000324222">
    <property type="component" value="Unassembled WGS sequence"/>
</dbReference>
<dbReference type="AlphaFoldDB" id="A0A5B7CTC7"/>
<name>A0A5B7CTC7_PORTR</name>
<proteinExistence type="predicted"/>
<accession>A0A5B7CTC7</accession>
<evidence type="ECO:0000313" key="2">
    <source>
        <dbReference type="Proteomes" id="UP000324222"/>
    </source>
</evidence>
<gene>
    <name evidence="1" type="ORF">E2C01_005807</name>
</gene>
<evidence type="ECO:0000313" key="1">
    <source>
        <dbReference type="EMBL" id="MPC13087.1"/>
    </source>
</evidence>